<accession>A0A091KK18</accession>
<feature type="non-terminal residue" evidence="2">
    <location>
        <position position="1"/>
    </location>
</feature>
<dbReference type="InterPro" id="IPR040673">
    <property type="entry name" value="CCDC81_HU_dom_2"/>
</dbReference>
<keyword evidence="3" id="KW-1185">Reference proteome</keyword>
<gene>
    <name evidence="2" type="ORF">N325_09715</name>
</gene>
<dbReference type="PANTHER" id="PTHR14362:SF2">
    <property type="entry name" value="COILED-COIL DOMAIN-CONTAINING PROTEIN 81"/>
    <property type="match status" value="1"/>
</dbReference>
<organism evidence="2 3">
    <name type="scientific">Colius striatus</name>
    <name type="common">Speckled mousebird</name>
    <dbReference type="NCBI Taxonomy" id="57412"/>
    <lineage>
        <taxon>Eukaryota</taxon>
        <taxon>Metazoa</taxon>
        <taxon>Chordata</taxon>
        <taxon>Craniata</taxon>
        <taxon>Vertebrata</taxon>
        <taxon>Euteleostomi</taxon>
        <taxon>Archelosauria</taxon>
        <taxon>Archosauria</taxon>
        <taxon>Dinosauria</taxon>
        <taxon>Saurischia</taxon>
        <taxon>Theropoda</taxon>
        <taxon>Coelurosauria</taxon>
        <taxon>Aves</taxon>
        <taxon>Neognathae</taxon>
        <taxon>Neoaves</taxon>
        <taxon>Telluraves</taxon>
        <taxon>Coraciimorphae</taxon>
        <taxon>Coliiformes</taxon>
        <taxon>Coliidae</taxon>
        <taxon>Colius</taxon>
    </lineage>
</organism>
<dbReference type="PANTHER" id="PTHR14362">
    <property type="entry name" value="COILED-COIL DOMAIN-CONTAINING PROTEIN 81"/>
    <property type="match status" value="1"/>
</dbReference>
<dbReference type="Pfam" id="PF18289">
    <property type="entry name" value="HU-CCDC81_euk_2"/>
    <property type="match status" value="1"/>
</dbReference>
<feature type="domain" description="CCDC81 HU" evidence="1">
    <location>
        <begin position="56"/>
        <end position="128"/>
    </location>
</feature>
<dbReference type="GO" id="GO:0005815">
    <property type="term" value="C:microtubule organizing center"/>
    <property type="evidence" value="ECO:0007669"/>
    <property type="project" value="TreeGrafter"/>
</dbReference>
<name>A0A091KK18_COLST</name>
<sequence>QGVLVAGLGTFAVVQERFRGKEVEYVIQRPVFQLDADVLRLLDLTVPQENIPDSVEVEPLDYTWLSQATSFPPPVVESCVQETTFLYTLQLWDGQHRAFAFRDIGVLSWRHGVLCMRFHGSCVAALESRDTPIALLRT</sequence>
<feature type="non-terminal residue" evidence="2">
    <location>
        <position position="138"/>
    </location>
</feature>
<reference evidence="2 3" key="1">
    <citation type="submission" date="2014-04" db="EMBL/GenBank/DDBJ databases">
        <title>Genome evolution of avian class.</title>
        <authorList>
            <person name="Zhang G."/>
            <person name="Li C."/>
        </authorList>
    </citation>
    <scope>NUCLEOTIDE SEQUENCE [LARGE SCALE GENOMIC DNA]</scope>
    <source>
        <strain evidence="2">BGI_N325</strain>
    </source>
</reference>
<dbReference type="AlphaFoldDB" id="A0A091KK18"/>
<proteinExistence type="predicted"/>
<evidence type="ECO:0000313" key="3">
    <source>
        <dbReference type="Proteomes" id="UP000053615"/>
    </source>
</evidence>
<evidence type="ECO:0000259" key="1">
    <source>
        <dbReference type="Pfam" id="PF18289"/>
    </source>
</evidence>
<evidence type="ECO:0000313" key="2">
    <source>
        <dbReference type="EMBL" id="KFP28159.1"/>
    </source>
</evidence>
<dbReference type="EMBL" id="KK531456">
    <property type="protein sequence ID" value="KFP28159.1"/>
    <property type="molecule type" value="Genomic_DNA"/>
</dbReference>
<dbReference type="Proteomes" id="UP000053615">
    <property type="component" value="Unassembled WGS sequence"/>
</dbReference>
<dbReference type="InterPro" id="IPR026295">
    <property type="entry name" value="CCD81"/>
</dbReference>
<protein>
    <submittedName>
        <fullName evidence="2">Coiled-coil domain-containing protein 81</fullName>
    </submittedName>
</protein>